<dbReference type="EMBL" id="SNRX01000001">
    <property type="protein sequence ID" value="KAA6303674.1"/>
    <property type="molecule type" value="Genomic_DNA"/>
</dbReference>
<gene>
    <name evidence="2" type="ORF">EZS26_000225</name>
</gene>
<evidence type="ECO:0000313" key="2">
    <source>
        <dbReference type="EMBL" id="KAA6303674.1"/>
    </source>
</evidence>
<name>A0A5M8P5P1_9BACT</name>
<feature type="chain" id="PRO_5024287745" description="Outer membrane protein beta-barrel domain-containing protein" evidence="1">
    <location>
        <begin position="20"/>
        <end position="213"/>
    </location>
</feature>
<evidence type="ECO:0000313" key="3">
    <source>
        <dbReference type="Proteomes" id="UP000324575"/>
    </source>
</evidence>
<organism evidence="2 3">
    <name type="scientific">Candidatus Ordinivivax streblomastigis</name>
    <dbReference type="NCBI Taxonomy" id="2540710"/>
    <lineage>
        <taxon>Bacteria</taxon>
        <taxon>Pseudomonadati</taxon>
        <taxon>Bacteroidota</taxon>
        <taxon>Bacteroidia</taxon>
        <taxon>Bacteroidales</taxon>
        <taxon>Candidatus Ordinivivax</taxon>
    </lineage>
</organism>
<dbReference type="AlphaFoldDB" id="A0A5M8P5P1"/>
<dbReference type="Proteomes" id="UP000324575">
    <property type="component" value="Unassembled WGS sequence"/>
</dbReference>
<reference evidence="2 3" key="1">
    <citation type="submission" date="2019-03" db="EMBL/GenBank/DDBJ databases">
        <title>Single cell metagenomics reveals metabolic interactions within the superorganism composed of flagellate Streblomastix strix and complex community of Bacteroidetes bacteria on its surface.</title>
        <authorList>
            <person name="Treitli S.C."/>
            <person name="Kolisko M."/>
            <person name="Husnik F."/>
            <person name="Keeling P."/>
            <person name="Hampl V."/>
        </authorList>
    </citation>
    <scope>NUCLEOTIDE SEQUENCE [LARGE SCALE GENOMIC DNA]</scope>
    <source>
        <strain evidence="2">St1</strain>
    </source>
</reference>
<accession>A0A5M8P5P1</accession>
<comment type="caution">
    <text evidence="2">The sequence shown here is derived from an EMBL/GenBank/DDBJ whole genome shotgun (WGS) entry which is preliminary data.</text>
</comment>
<evidence type="ECO:0008006" key="4">
    <source>
        <dbReference type="Google" id="ProtNLM"/>
    </source>
</evidence>
<evidence type="ECO:0000256" key="1">
    <source>
        <dbReference type="SAM" id="SignalP"/>
    </source>
</evidence>
<feature type="signal peptide" evidence="1">
    <location>
        <begin position="1"/>
        <end position="19"/>
    </location>
</feature>
<protein>
    <recommendedName>
        <fullName evidence="4">Outer membrane protein beta-barrel domain-containing protein</fullName>
    </recommendedName>
</protein>
<keyword evidence="1" id="KW-0732">Signal</keyword>
<sequence length="213" mass="23952">MKKHILIFLLIGIAFSAHSQSNTYPPNGFGMTFGGGYNFDSGKMTDYLSRNGGMNINLHGFYKRFVFGLEMMPAFPTIKRDILLQQNSYIWEWGESITLSRVAPSFGIRLIESGRFSLIPFAGISFNYAGYSEDEIEDNPDLRKLKFPTSVTPIVGVDLDFTITQLEAFDITPVLKAGIRATYWPNVITTQGGSMKGQTLFVGVNLKMNFYFF</sequence>
<proteinExistence type="predicted"/>